<accession>A0A9K3HZF3</accession>
<comment type="caution">
    <text evidence="1">The sequence shown here is derived from an EMBL/GenBank/DDBJ whole genome shotgun (WGS) entry which is preliminary data.</text>
</comment>
<gene>
    <name evidence="1" type="ORF">HanXRQr2_Chr10g0452751</name>
</gene>
<organism evidence="1 2">
    <name type="scientific">Helianthus annuus</name>
    <name type="common">Common sunflower</name>
    <dbReference type="NCBI Taxonomy" id="4232"/>
    <lineage>
        <taxon>Eukaryota</taxon>
        <taxon>Viridiplantae</taxon>
        <taxon>Streptophyta</taxon>
        <taxon>Embryophyta</taxon>
        <taxon>Tracheophyta</taxon>
        <taxon>Spermatophyta</taxon>
        <taxon>Magnoliopsida</taxon>
        <taxon>eudicotyledons</taxon>
        <taxon>Gunneridae</taxon>
        <taxon>Pentapetalae</taxon>
        <taxon>asterids</taxon>
        <taxon>campanulids</taxon>
        <taxon>Asterales</taxon>
        <taxon>Asteraceae</taxon>
        <taxon>Asteroideae</taxon>
        <taxon>Heliantheae alliance</taxon>
        <taxon>Heliantheae</taxon>
        <taxon>Helianthus</taxon>
    </lineage>
</organism>
<proteinExistence type="predicted"/>
<dbReference type="EMBL" id="MNCJ02000325">
    <property type="protein sequence ID" value="KAF5787438.1"/>
    <property type="molecule type" value="Genomic_DNA"/>
</dbReference>
<protein>
    <submittedName>
        <fullName evidence="1">Uncharacterized protein</fullName>
    </submittedName>
</protein>
<sequence length="59" mass="6574">MNSSTTNALPLPHPYCSSVNPVGSMDDCIRAIMSFSDCRWWLSSATCTRRTWFSASTLI</sequence>
<reference evidence="1" key="1">
    <citation type="journal article" date="2017" name="Nature">
        <title>The sunflower genome provides insights into oil metabolism, flowering and Asterid evolution.</title>
        <authorList>
            <person name="Badouin H."/>
            <person name="Gouzy J."/>
            <person name="Grassa C.J."/>
            <person name="Murat F."/>
            <person name="Staton S.E."/>
            <person name="Cottret L."/>
            <person name="Lelandais-Briere C."/>
            <person name="Owens G.L."/>
            <person name="Carrere S."/>
            <person name="Mayjonade B."/>
            <person name="Legrand L."/>
            <person name="Gill N."/>
            <person name="Kane N.C."/>
            <person name="Bowers J.E."/>
            <person name="Hubner S."/>
            <person name="Bellec A."/>
            <person name="Berard A."/>
            <person name="Berges H."/>
            <person name="Blanchet N."/>
            <person name="Boniface M.C."/>
            <person name="Brunel D."/>
            <person name="Catrice O."/>
            <person name="Chaidir N."/>
            <person name="Claudel C."/>
            <person name="Donnadieu C."/>
            <person name="Faraut T."/>
            <person name="Fievet G."/>
            <person name="Helmstetter N."/>
            <person name="King M."/>
            <person name="Knapp S.J."/>
            <person name="Lai Z."/>
            <person name="Le Paslier M.C."/>
            <person name="Lippi Y."/>
            <person name="Lorenzon L."/>
            <person name="Mandel J.R."/>
            <person name="Marage G."/>
            <person name="Marchand G."/>
            <person name="Marquand E."/>
            <person name="Bret-Mestries E."/>
            <person name="Morien E."/>
            <person name="Nambeesan S."/>
            <person name="Nguyen T."/>
            <person name="Pegot-Espagnet P."/>
            <person name="Pouilly N."/>
            <person name="Raftis F."/>
            <person name="Sallet E."/>
            <person name="Schiex T."/>
            <person name="Thomas J."/>
            <person name="Vandecasteele C."/>
            <person name="Vares D."/>
            <person name="Vear F."/>
            <person name="Vautrin S."/>
            <person name="Crespi M."/>
            <person name="Mangin B."/>
            <person name="Burke J.M."/>
            <person name="Salse J."/>
            <person name="Munos S."/>
            <person name="Vincourt P."/>
            <person name="Rieseberg L.H."/>
            <person name="Langlade N.B."/>
        </authorList>
    </citation>
    <scope>NUCLEOTIDE SEQUENCE</scope>
    <source>
        <tissue evidence="1">Leaves</tissue>
    </source>
</reference>
<name>A0A9K3HZF3_HELAN</name>
<dbReference type="AlphaFoldDB" id="A0A9K3HZF3"/>
<keyword evidence="2" id="KW-1185">Reference proteome</keyword>
<evidence type="ECO:0000313" key="1">
    <source>
        <dbReference type="EMBL" id="KAF5787438.1"/>
    </source>
</evidence>
<dbReference type="Proteomes" id="UP000215914">
    <property type="component" value="Unassembled WGS sequence"/>
</dbReference>
<evidence type="ECO:0000313" key="2">
    <source>
        <dbReference type="Proteomes" id="UP000215914"/>
    </source>
</evidence>
<reference evidence="1" key="2">
    <citation type="submission" date="2020-06" db="EMBL/GenBank/DDBJ databases">
        <title>Helianthus annuus Genome sequencing and assembly Release 2.</title>
        <authorList>
            <person name="Gouzy J."/>
            <person name="Langlade N."/>
            <person name="Munos S."/>
        </authorList>
    </citation>
    <scope>NUCLEOTIDE SEQUENCE</scope>
    <source>
        <tissue evidence="1">Leaves</tissue>
    </source>
</reference>
<dbReference type="Gramene" id="mRNA:HanXRQr2_Chr10g0452751">
    <property type="protein sequence ID" value="CDS:HanXRQr2_Chr10g0452751.1"/>
    <property type="gene ID" value="HanXRQr2_Chr10g0452751"/>
</dbReference>